<evidence type="ECO:0000256" key="1">
    <source>
        <dbReference type="ARBA" id="ARBA00007458"/>
    </source>
</evidence>
<feature type="domain" description="Transglutaminase-like" evidence="2">
    <location>
        <begin position="82"/>
        <end position="213"/>
    </location>
</feature>
<dbReference type="SUPFAM" id="SSF54001">
    <property type="entry name" value="Cysteine proteinases"/>
    <property type="match status" value="1"/>
</dbReference>
<sequence length="350" mass="40061">MFSMGAISKAMRLLSWVLVLLLLGVTLDVSLNDGALTKKYLPRPVLDEFEGLRERVASRAEDYLVTEAFERYLNDPNELSVLRNISVALKGEDAVSSAWNVLTWEDEHLNYDRNRTEPMFIPPSEFISRGRGICGDYALLTAGLLLVMNHSPVYVLSIEFNDSDVGHLTAAVSVNGRYLVADQHPPLMDLGAYYRHWALYVDDPAHISRATVYVLSWRGGRIVMERYSELSWRDFLAQDYNMSERDLKSMSEELVRSFELRYNVVPDPTLPRIADEGVSERYHWVSLWQGIFPGYADYYLPITRDEMVDYMLDQMGTQSELGKKLRESRAFWLELSKSGVNLTLTLYLAG</sequence>
<evidence type="ECO:0000313" key="4">
    <source>
        <dbReference type="Proteomes" id="UP000001488"/>
    </source>
</evidence>
<dbReference type="Proteomes" id="UP000001488">
    <property type="component" value="Chromosome"/>
</dbReference>
<keyword evidence="4" id="KW-1185">Reference proteome</keyword>
<dbReference type="STRING" id="593117.TGAM_0086"/>
<dbReference type="EMBL" id="CP001398">
    <property type="protein sequence ID" value="ACS32588.1"/>
    <property type="molecule type" value="Genomic_DNA"/>
</dbReference>
<dbReference type="HOGENOM" id="CLU_045499_0_0_2"/>
<reference evidence="3 4" key="1">
    <citation type="journal article" date="2007" name="Genome Biol.">
        <title>Genome analysis and genome-wide proteomics of Thermococcus gammatolerans, the most radioresistant organism known amongst the Archaea.</title>
        <authorList>
            <person name="Zivanovic Y."/>
            <person name="Armengaud J."/>
            <person name="Lagorce A."/>
            <person name="Leplat C."/>
            <person name="Guerin P."/>
            <person name="Dutertre M."/>
            <person name="Anthouard V."/>
            <person name="Forterre P."/>
            <person name="Wincker P."/>
            <person name="Confalonieri F."/>
        </authorList>
    </citation>
    <scope>NUCLEOTIDE SEQUENCE [LARGE SCALE GENOMIC DNA]</scope>
    <source>
        <strain evidence="4">DSM 15229 / JCM 11827 / EJ3</strain>
    </source>
</reference>
<proteinExistence type="inferred from homology"/>
<dbReference type="InterPro" id="IPR038765">
    <property type="entry name" value="Papain-like_cys_pep_sf"/>
</dbReference>
<dbReference type="InterPro" id="IPR007562">
    <property type="entry name" value="Transglutaminase-like_domain"/>
</dbReference>
<dbReference type="PATRIC" id="fig|593117.10.peg.88"/>
<name>C5A2T6_THEGJ</name>
<dbReference type="AlphaFoldDB" id="C5A2T6"/>
<gene>
    <name evidence="3" type="ordered locus">TGAM_0086</name>
</gene>
<evidence type="ECO:0000259" key="2">
    <source>
        <dbReference type="Pfam" id="PF04473"/>
    </source>
</evidence>
<protein>
    <recommendedName>
        <fullName evidence="2">Transglutaminase-like domain-containing protein</fullName>
    </recommendedName>
</protein>
<accession>C5A2T6</accession>
<evidence type="ECO:0000313" key="3">
    <source>
        <dbReference type="EMBL" id="ACS32588.1"/>
    </source>
</evidence>
<comment type="similarity">
    <text evidence="1">Belongs to the UPF0252 family.</text>
</comment>
<dbReference type="Pfam" id="PF04473">
    <property type="entry name" value="DUF553"/>
    <property type="match status" value="1"/>
</dbReference>
<organism evidence="3 4">
    <name type="scientific">Thermococcus gammatolerans (strain DSM 15229 / JCM 11827 / EJ3)</name>
    <dbReference type="NCBI Taxonomy" id="593117"/>
    <lineage>
        <taxon>Archaea</taxon>
        <taxon>Methanobacteriati</taxon>
        <taxon>Methanobacteriota</taxon>
        <taxon>Thermococci</taxon>
        <taxon>Thermococcales</taxon>
        <taxon>Thermococcaceae</taxon>
        <taxon>Thermococcus</taxon>
    </lineage>
</organism>
<dbReference type="eggNOG" id="arCOG02164">
    <property type="taxonomic scope" value="Archaea"/>
</dbReference>
<dbReference type="PaxDb" id="593117-TGAM_0086"/>
<dbReference type="KEGG" id="tga:TGAM_0086"/>